<keyword evidence="11" id="KW-0645">Protease</keyword>
<evidence type="ECO:0000256" key="10">
    <source>
        <dbReference type="ARBA" id="ARBA00022989"/>
    </source>
</evidence>
<dbReference type="GO" id="GO:0046872">
    <property type="term" value="F:metal ion binding"/>
    <property type="evidence" value="ECO:0007669"/>
    <property type="project" value="UniProtKB-KW"/>
</dbReference>
<accession>A0A2N5RVG2</accession>
<dbReference type="InterPro" id="IPR000642">
    <property type="entry name" value="Peptidase_M41"/>
</dbReference>
<dbReference type="FunFam" id="1.20.58.760:FF:000003">
    <property type="entry name" value="AFG3-like AAA ATPase 2"/>
    <property type="match status" value="1"/>
</dbReference>
<dbReference type="Pfam" id="PF01434">
    <property type="entry name" value="Peptidase_M41"/>
    <property type="match status" value="1"/>
</dbReference>
<evidence type="ECO:0000259" key="14">
    <source>
        <dbReference type="Pfam" id="PF01434"/>
    </source>
</evidence>
<evidence type="ECO:0000313" key="16">
    <source>
        <dbReference type="Proteomes" id="UP000235388"/>
    </source>
</evidence>
<evidence type="ECO:0000256" key="1">
    <source>
        <dbReference type="ARBA" id="ARBA00001947"/>
    </source>
</evidence>
<gene>
    <name evidence="15" type="ORF">PCANC_28177</name>
</gene>
<evidence type="ECO:0000256" key="5">
    <source>
        <dbReference type="ARBA" id="ARBA00022692"/>
    </source>
</evidence>
<evidence type="ECO:0000256" key="2">
    <source>
        <dbReference type="ARBA" id="ARBA00004173"/>
    </source>
</evidence>
<dbReference type="EMBL" id="PGCJ01001528">
    <property type="protein sequence ID" value="PLW04932.1"/>
    <property type="molecule type" value="Genomic_DNA"/>
</dbReference>
<feature type="compositionally biased region" description="Polar residues" evidence="13">
    <location>
        <begin position="347"/>
        <end position="370"/>
    </location>
</feature>
<evidence type="ECO:0000256" key="4">
    <source>
        <dbReference type="ARBA" id="ARBA00010550"/>
    </source>
</evidence>
<dbReference type="PANTHER" id="PTHR43655:SF2">
    <property type="entry name" value="AFG3 LIKE MATRIX AAA PEPTIDASE SUBUNIT 2, ISOFORM A"/>
    <property type="match status" value="1"/>
</dbReference>
<keyword evidence="12" id="KW-0472">Membrane</keyword>
<evidence type="ECO:0000256" key="9">
    <source>
        <dbReference type="ARBA" id="ARBA00022840"/>
    </source>
</evidence>
<dbReference type="Gene3D" id="1.20.58.760">
    <property type="entry name" value="Peptidase M41"/>
    <property type="match status" value="1"/>
</dbReference>
<keyword evidence="5" id="KW-0812">Transmembrane</keyword>
<dbReference type="GO" id="GO:0030163">
    <property type="term" value="P:protein catabolic process"/>
    <property type="evidence" value="ECO:0007669"/>
    <property type="project" value="UniProtKB-ARBA"/>
</dbReference>
<keyword evidence="16" id="KW-1185">Reference proteome</keyword>
<dbReference type="Proteomes" id="UP000235388">
    <property type="component" value="Unassembled WGS sequence"/>
</dbReference>
<keyword evidence="8" id="KW-0862">Zinc</keyword>
<organism evidence="15 16">
    <name type="scientific">Puccinia coronata f. sp. avenae</name>
    <dbReference type="NCBI Taxonomy" id="200324"/>
    <lineage>
        <taxon>Eukaryota</taxon>
        <taxon>Fungi</taxon>
        <taxon>Dikarya</taxon>
        <taxon>Basidiomycota</taxon>
        <taxon>Pucciniomycotina</taxon>
        <taxon>Pucciniomycetes</taxon>
        <taxon>Pucciniales</taxon>
        <taxon>Pucciniaceae</taxon>
        <taxon>Puccinia</taxon>
    </lineage>
</organism>
<evidence type="ECO:0000256" key="7">
    <source>
        <dbReference type="ARBA" id="ARBA00022741"/>
    </source>
</evidence>
<keyword evidence="7" id="KW-0547">Nucleotide-binding</keyword>
<evidence type="ECO:0000256" key="12">
    <source>
        <dbReference type="ARBA" id="ARBA00023136"/>
    </source>
</evidence>
<protein>
    <recommendedName>
        <fullName evidence="14">Peptidase M41 domain-containing protein</fullName>
    </recommendedName>
</protein>
<feature type="region of interest" description="Disordered" evidence="13">
    <location>
        <begin position="169"/>
        <end position="232"/>
    </location>
</feature>
<evidence type="ECO:0000256" key="3">
    <source>
        <dbReference type="ARBA" id="ARBA00004370"/>
    </source>
</evidence>
<evidence type="ECO:0000256" key="6">
    <source>
        <dbReference type="ARBA" id="ARBA00022723"/>
    </source>
</evidence>
<evidence type="ECO:0000256" key="13">
    <source>
        <dbReference type="SAM" id="MobiDB-lite"/>
    </source>
</evidence>
<dbReference type="GO" id="GO:0004176">
    <property type="term" value="F:ATP-dependent peptidase activity"/>
    <property type="evidence" value="ECO:0007669"/>
    <property type="project" value="InterPro"/>
</dbReference>
<dbReference type="SUPFAM" id="SSF140990">
    <property type="entry name" value="FtsH protease domain-like"/>
    <property type="match status" value="1"/>
</dbReference>
<dbReference type="InterPro" id="IPR037219">
    <property type="entry name" value="Peptidase_M41-like"/>
</dbReference>
<feature type="region of interest" description="Disordered" evidence="13">
    <location>
        <begin position="344"/>
        <end position="370"/>
    </location>
</feature>
<keyword evidence="10" id="KW-1133">Transmembrane helix</keyword>
<reference evidence="15 16" key="1">
    <citation type="submission" date="2017-11" db="EMBL/GenBank/DDBJ databases">
        <title>De novo assembly and phasing of dikaryotic genomes from two isolates of Puccinia coronata f. sp. avenae, the causal agent of oat crown rust.</title>
        <authorList>
            <person name="Miller M.E."/>
            <person name="Zhang Y."/>
            <person name="Omidvar V."/>
            <person name="Sperschneider J."/>
            <person name="Schwessinger B."/>
            <person name="Raley C."/>
            <person name="Palmer J.M."/>
            <person name="Garnica D."/>
            <person name="Upadhyaya N."/>
            <person name="Rathjen J."/>
            <person name="Taylor J.M."/>
            <person name="Park R.F."/>
            <person name="Dodds P.N."/>
            <person name="Hirsch C.D."/>
            <person name="Kianian S.F."/>
            <person name="Figueroa M."/>
        </authorList>
    </citation>
    <scope>NUCLEOTIDE SEQUENCE [LARGE SCALE GENOMIC DNA]</scope>
    <source>
        <strain evidence="15">12NC29</strain>
    </source>
</reference>
<evidence type="ECO:0000256" key="8">
    <source>
        <dbReference type="ARBA" id="ARBA00022833"/>
    </source>
</evidence>
<dbReference type="STRING" id="200324.A0A2N5RVG2"/>
<keyword evidence="11" id="KW-0378">Hydrolase</keyword>
<dbReference type="AlphaFoldDB" id="A0A2N5RVG2"/>
<feature type="compositionally biased region" description="Pro residues" evidence="13">
    <location>
        <begin position="187"/>
        <end position="196"/>
    </location>
</feature>
<comment type="cofactor">
    <cofactor evidence="1">
        <name>Zn(2+)</name>
        <dbReference type="ChEBI" id="CHEBI:29105"/>
    </cofactor>
</comment>
<dbReference type="GO" id="GO:0005745">
    <property type="term" value="C:m-AAA complex"/>
    <property type="evidence" value="ECO:0007669"/>
    <property type="project" value="TreeGrafter"/>
</dbReference>
<dbReference type="GO" id="GO:0004222">
    <property type="term" value="F:metalloendopeptidase activity"/>
    <property type="evidence" value="ECO:0007669"/>
    <property type="project" value="InterPro"/>
</dbReference>
<keyword evidence="11" id="KW-0482">Metalloprotease</keyword>
<keyword evidence="6" id="KW-0479">Metal-binding</keyword>
<name>A0A2N5RVG2_9BASI</name>
<comment type="similarity">
    <text evidence="4">In the N-terminal section; belongs to the AAA ATPase family.</text>
</comment>
<dbReference type="OrthoDB" id="1413014at2759"/>
<dbReference type="GO" id="GO:0034982">
    <property type="term" value="P:mitochondrial protein processing"/>
    <property type="evidence" value="ECO:0007669"/>
    <property type="project" value="TreeGrafter"/>
</dbReference>
<evidence type="ECO:0000313" key="15">
    <source>
        <dbReference type="EMBL" id="PLW04932.1"/>
    </source>
</evidence>
<sequence length="370" mass="39829">MGWFLEHADPLLKVSIIPRGVGALGYASYLPQERFLYTTEQLIDRMCMTFGGRVAEELFFGKITTGAQDDLQKITKLAFELVGNYGMSRDFGPISFGRSDSQQESFQKPYSEKTGEHLDSTVRALINQAHKRTTELLTEKKDLVDKVAQRLLEREVLSRQDMIDLIGRRPFDRPDAYDDAMGSSGKPGPPPSPPGSPSGGQSRPIPKPATDDPHPLGEGIEGGGGVPLPSPALSTMSPVPVVIVPPPTIKMAPTELAIEVKGATGAASPAPEAADEWEAWSSSNQQRLFIYTLQQPHLPERKVTPWPAPSQPTTSQINSFHPEPLKPSLLTAVATAASSTISVAVKSETSVSTTGALTLPSSANAKQQPK</sequence>
<comment type="subcellular location">
    <subcellularLocation>
        <location evidence="3">Membrane</location>
    </subcellularLocation>
    <subcellularLocation>
        <location evidence="2">Mitochondrion</location>
    </subcellularLocation>
</comment>
<dbReference type="PANTHER" id="PTHR43655">
    <property type="entry name" value="ATP-DEPENDENT PROTEASE"/>
    <property type="match status" value="1"/>
</dbReference>
<feature type="domain" description="Peptidase M41" evidence="14">
    <location>
        <begin position="1"/>
        <end position="164"/>
    </location>
</feature>
<dbReference type="GO" id="GO:0005524">
    <property type="term" value="F:ATP binding"/>
    <property type="evidence" value="ECO:0007669"/>
    <property type="project" value="UniProtKB-KW"/>
</dbReference>
<feature type="region of interest" description="Disordered" evidence="13">
    <location>
        <begin position="301"/>
        <end position="323"/>
    </location>
</feature>
<dbReference type="InterPro" id="IPR050928">
    <property type="entry name" value="ATP-dep_Zn_Metalloprotease"/>
</dbReference>
<comment type="caution">
    <text evidence="15">The sequence shown here is derived from an EMBL/GenBank/DDBJ whole genome shotgun (WGS) entry which is preliminary data.</text>
</comment>
<keyword evidence="9" id="KW-0067">ATP-binding</keyword>
<evidence type="ECO:0000256" key="11">
    <source>
        <dbReference type="ARBA" id="ARBA00023049"/>
    </source>
</evidence>
<proteinExistence type="inferred from homology"/>